<dbReference type="AlphaFoldDB" id="A0A7X3JXL2"/>
<name>A0A7X3JXL2_9BACL</name>
<dbReference type="RefSeq" id="WP_157331740.1">
    <property type="nucleotide sequence ID" value="NZ_RHLK01000001.1"/>
</dbReference>
<protein>
    <submittedName>
        <fullName evidence="1">Uncharacterized protein</fullName>
    </submittedName>
</protein>
<gene>
    <name evidence="1" type="ORF">EDM21_00075</name>
</gene>
<dbReference type="EMBL" id="RHLK01000001">
    <property type="protein sequence ID" value="MVO97954.1"/>
    <property type="molecule type" value="Genomic_DNA"/>
</dbReference>
<keyword evidence="2" id="KW-1185">Reference proteome</keyword>
<dbReference type="OrthoDB" id="2602996at2"/>
<comment type="caution">
    <text evidence="1">The sequence shown here is derived from an EMBL/GenBank/DDBJ whole genome shotgun (WGS) entry which is preliminary data.</text>
</comment>
<dbReference type="Proteomes" id="UP000490800">
    <property type="component" value="Unassembled WGS sequence"/>
</dbReference>
<organism evidence="1 2">
    <name type="scientific">Paenibacillus lutrae</name>
    <dbReference type="NCBI Taxonomy" id="2078573"/>
    <lineage>
        <taxon>Bacteria</taxon>
        <taxon>Bacillati</taxon>
        <taxon>Bacillota</taxon>
        <taxon>Bacilli</taxon>
        <taxon>Bacillales</taxon>
        <taxon>Paenibacillaceae</taxon>
        <taxon>Paenibacillus</taxon>
    </lineage>
</organism>
<evidence type="ECO:0000313" key="1">
    <source>
        <dbReference type="EMBL" id="MVO97954.1"/>
    </source>
</evidence>
<sequence>MATVLDYQTNDALIGGGSLPFPLTNPLLGGTEVGIATINLTPADTTNLLRFEGTIGWAPDLLLLTPLLPILQVRIRVGSPTGTVIYEVDDSALIGTGVLTTITDNLMTVSFQHTLPATSVPAGSQPYFLTVSLRGLGSASIRGPVHFGAFVIAP</sequence>
<evidence type="ECO:0000313" key="2">
    <source>
        <dbReference type="Proteomes" id="UP000490800"/>
    </source>
</evidence>
<accession>A0A7X3JXL2</accession>
<proteinExistence type="predicted"/>
<reference evidence="1 2" key="1">
    <citation type="journal article" date="2019" name="Microorganisms">
        <title>Paenibacillus lutrae sp. nov., A Chitinolytic Species Isolated from A River Otter in Castril Natural Park, Granada, Spain.</title>
        <authorList>
            <person name="Rodriguez M."/>
            <person name="Reina J.C."/>
            <person name="Bejar V."/>
            <person name="Llamas I."/>
        </authorList>
    </citation>
    <scope>NUCLEOTIDE SEQUENCE [LARGE SCALE GENOMIC DNA]</scope>
    <source>
        <strain evidence="1 2">N10</strain>
    </source>
</reference>